<organism evidence="2 3">
    <name type="scientific">Thioalkalivibrio denitrificans</name>
    <dbReference type="NCBI Taxonomy" id="108003"/>
    <lineage>
        <taxon>Bacteria</taxon>
        <taxon>Pseudomonadati</taxon>
        <taxon>Pseudomonadota</taxon>
        <taxon>Gammaproteobacteria</taxon>
        <taxon>Chromatiales</taxon>
        <taxon>Ectothiorhodospiraceae</taxon>
        <taxon>Thioalkalivibrio</taxon>
    </lineage>
</organism>
<accession>A0A1V3NKV6</accession>
<reference evidence="2 3" key="1">
    <citation type="submission" date="2017-02" db="EMBL/GenBank/DDBJ databases">
        <title>Genomic diversity within the haloalkaliphilic genus Thioalkalivibrio.</title>
        <authorList>
            <person name="Ahn A.-C."/>
            <person name="Meier-Kolthoff J."/>
            <person name="Overmars L."/>
            <person name="Richter M."/>
            <person name="Woyke T."/>
            <person name="Sorokin D.Y."/>
            <person name="Muyzer G."/>
        </authorList>
    </citation>
    <scope>NUCLEOTIDE SEQUENCE [LARGE SCALE GENOMIC DNA]</scope>
    <source>
        <strain evidence="2 3">ALJD</strain>
    </source>
</reference>
<evidence type="ECO:0000313" key="3">
    <source>
        <dbReference type="Proteomes" id="UP000189462"/>
    </source>
</evidence>
<evidence type="ECO:0000313" key="2">
    <source>
        <dbReference type="EMBL" id="OOG25695.1"/>
    </source>
</evidence>
<protein>
    <submittedName>
        <fullName evidence="2">Uncharacterized protein</fullName>
    </submittedName>
</protein>
<dbReference type="AlphaFoldDB" id="A0A1V3NKV6"/>
<sequence>MPKGKQAPATFPRWARWTLSMGILIVSAVLIVGFLPRGGISTDLSQIGQGQRVAVLTHETASPVSMALMDLVNQFRAESDIGIEFLVAHLGSPDGDRFAREHNTWEPGLLIFFTPEGEPYAMLRQPQTQRAIREAAAATRPMHDAPHGAGQPHH</sequence>
<feature type="transmembrane region" description="Helical" evidence="1">
    <location>
        <begin position="14"/>
        <end position="35"/>
    </location>
</feature>
<keyword evidence="1" id="KW-1133">Transmembrane helix</keyword>
<proteinExistence type="predicted"/>
<keyword evidence="1" id="KW-0472">Membrane</keyword>
<comment type="caution">
    <text evidence="2">The sequence shown here is derived from an EMBL/GenBank/DDBJ whole genome shotgun (WGS) entry which is preliminary data.</text>
</comment>
<dbReference type="EMBL" id="MVBK01000035">
    <property type="protein sequence ID" value="OOG25695.1"/>
    <property type="molecule type" value="Genomic_DNA"/>
</dbReference>
<keyword evidence="3" id="KW-1185">Reference proteome</keyword>
<dbReference type="Proteomes" id="UP000189462">
    <property type="component" value="Unassembled WGS sequence"/>
</dbReference>
<evidence type="ECO:0000256" key="1">
    <source>
        <dbReference type="SAM" id="Phobius"/>
    </source>
</evidence>
<keyword evidence="1" id="KW-0812">Transmembrane</keyword>
<gene>
    <name evidence="2" type="ORF">B1C78_06230</name>
</gene>
<name>A0A1V3NKV6_9GAMM</name>